<dbReference type="Gene3D" id="3.20.80.10">
    <property type="entry name" value="Regulatory factor, effector binding domain"/>
    <property type="match status" value="1"/>
</dbReference>
<accession>A0A3Q3IL14</accession>
<dbReference type="PANTHER" id="PTHR11220:SF69">
    <property type="entry name" value="HEME-BINDING PROTEIN 2"/>
    <property type="match status" value="1"/>
</dbReference>
<proteinExistence type="inferred from homology"/>
<reference evidence="2" key="2">
    <citation type="submission" date="2025-09" db="UniProtKB">
        <authorList>
            <consortium name="Ensembl"/>
        </authorList>
    </citation>
    <scope>IDENTIFICATION</scope>
</reference>
<dbReference type="InterPro" id="IPR011256">
    <property type="entry name" value="Reg_factor_effector_dom_sf"/>
</dbReference>
<evidence type="ECO:0000313" key="3">
    <source>
        <dbReference type="Proteomes" id="UP000261600"/>
    </source>
</evidence>
<sequence length="124" mass="14161">SVTLYGKRLFWRDPQYQEAKWVSTSLSWMRWDAALNAGFRRLFSYIQGSNQGKVKADMTAPVTCRVDPGASPACESQFTVSFYIPEEHQVNPPEPSFIVSVWILKKEKEQLGVQRLCNTLPTAF</sequence>
<protein>
    <submittedName>
        <fullName evidence="2">Uncharacterized protein</fullName>
    </submittedName>
</protein>
<evidence type="ECO:0000256" key="1">
    <source>
        <dbReference type="ARBA" id="ARBA00009817"/>
    </source>
</evidence>
<name>A0A3Q3IL14_MONAL</name>
<dbReference type="PANTHER" id="PTHR11220">
    <property type="entry name" value="HEME-BINDING PROTEIN-RELATED"/>
    <property type="match status" value="1"/>
</dbReference>
<dbReference type="AlphaFoldDB" id="A0A3Q3IL14"/>
<organism evidence="2 3">
    <name type="scientific">Monopterus albus</name>
    <name type="common">Swamp eel</name>
    <dbReference type="NCBI Taxonomy" id="43700"/>
    <lineage>
        <taxon>Eukaryota</taxon>
        <taxon>Metazoa</taxon>
        <taxon>Chordata</taxon>
        <taxon>Craniata</taxon>
        <taxon>Vertebrata</taxon>
        <taxon>Euteleostomi</taxon>
        <taxon>Actinopterygii</taxon>
        <taxon>Neopterygii</taxon>
        <taxon>Teleostei</taxon>
        <taxon>Neoteleostei</taxon>
        <taxon>Acanthomorphata</taxon>
        <taxon>Anabantaria</taxon>
        <taxon>Synbranchiformes</taxon>
        <taxon>Synbranchidae</taxon>
        <taxon>Monopterus</taxon>
    </lineage>
</organism>
<dbReference type="Proteomes" id="UP000261600">
    <property type="component" value="Unplaced"/>
</dbReference>
<evidence type="ECO:0000313" key="2">
    <source>
        <dbReference type="Ensembl" id="ENSMALP00000005447.1"/>
    </source>
</evidence>
<keyword evidence="3" id="KW-1185">Reference proteome</keyword>
<comment type="similarity">
    <text evidence="1">Belongs to the HEBP family.</text>
</comment>
<dbReference type="GO" id="GO:0020037">
    <property type="term" value="F:heme binding"/>
    <property type="evidence" value="ECO:0007669"/>
    <property type="project" value="TreeGrafter"/>
</dbReference>
<dbReference type="GO" id="GO:0005737">
    <property type="term" value="C:cytoplasm"/>
    <property type="evidence" value="ECO:0007669"/>
    <property type="project" value="TreeGrafter"/>
</dbReference>
<dbReference type="Ensembl" id="ENSMALT00000005569.1">
    <property type="protein sequence ID" value="ENSMALP00000005447.1"/>
    <property type="gene ID" value="ENSMALG00000003905.1"/>
</dbReference>
<dbReference type="SUPFAM" id="SSF55136">
    <property type="entry name" value="Probable bacterial effector-binding domain"/>
    <property type="match status" value="1"/>
</dbReference>
<dbReference type="STRING" id="43700.ENSMALP00000005447"/>
<dbReference type="InterPro" id="IPR006917">
    <property type="entry name" value="SOUL_heme-bd"/>
</dbReference>
<dbReference type="Pfam" id="PF04832">
    <property type="entry name" value="SOUL"/>
    <property type="match status" value="1"/>
</dbReference>
<reference evidence="2" key="1">
    <citation type="submission" date="2025-08" db="UniProtKB">
        <authorList>
            <consortium name="Ensembl"/>
        </authorList>
    </citation>
    <scope>IDENTIFICATION</scope>
</reference>